<feature type="transmembrane region" description="Helical" evidence="6">
    <location>
        <begin position="402"/>
        <end position="420"/>
    </location>
</feature>
<dbReference type="HOGENOM" id="CLU_040633_1_0_5"/>
<evidence type="ECO:0000313" key="8">
    <source>
        <dbReference type="Proteomes" id="UP000009134"/>
    </source>
</evidence>
<keyword evidence="3 6" id="KW-0812">Transmembrane</keyword>
<feature type="transmembrane region" description="Helical" evidence="6">
    <location>
        <begin position="20"/>
        <end position="41"/>
    </location>
</feature>
<protein>
    <submittedName>
        <fullName evidence="7">Polysaccharide biosynthesis protein</fullName>
    </submittedName>
</protein>
<evidence type="ECO:0000256" key="2">
    <source>
        <dbReference type="ARBA" id="ARBA00022475"/>
    </source>
</evidence>
<feature type="transmembrane region" description="Helical" evidence="6">
    <location>
        <begin position="201"/>
        <end position="221"/>
    </location>
</feature>
<evidence type="ECO:0000256" key="6">
    <source>
        <dbReference type="SAM" id="Phobius"/>
    </source>
</evidence>
<evidence type="ECO:0000256" key="1">
    <source>
        <dbReference type="ARBA" id="ARBA00004651"/>
    </source>
</evidence>
<accession>Q2G3A5</accession>
<dbReference type="InterPro" id="IPR050833">
    <property type="entry name" value="Poly_Biosynth_Transport"/>
</dbReference>
<dbReference type="AlphaFoldDB" id="Q2G3A5"/>
<keyword evidence="2" id="KW-1003">Cell membrane</keyword>
<feature type="transmembrane region" description="Helical" evidence="6">
    <location>
        <begin position="62"/>
        <end position="88"/>
    </location>
</feature>
<feature type="transmembrane region" description="Helical" evidence="6">
    <location>
        <begin position="317"/>
        <end position="338"/>
    </location>
</feature>
<feature type="transmembrane region" description="Helical" evidence="6">
    <location>
        <begin position="108"/>
        <end position="129"/>
    </location>
</feature>
<dbReference type="PANTHER" id="PTHR30250">
    <property type="entry name" value="PST FAMILY PREDICTED COLANIC ACID TRANSPORTER"/>
    <property type="match status" value="1"/>
</dbReference>
<dbReference type="Proteomes" id="UP000009134">
    <property type="component" value="Chromosome"/>
</dbReference>
<keyword evidence="8" id="KW-1185">Reference proteome</keyword>
<evidence type="ECO:0000256" key="3">
    <source>
        <dbReference type="ARBA" id="ARBA00022692"/>
    </source>
</evidence>
<dbReference type="CDD" id="cd13128">
    <property type="entry name" value="MATE_Wzx_like"/>
    <property type="match status" value="1"/>
</dbReference>
<sequence>MVVSIVTVPIYLHVIGGERYGALLIAWLLLGYFGQADFGIARAITHRISALGRQSRQQNAETLWSGIAGVMVFSLLSALLVYGASGYFFSGPFKVGESLRAEMMASRVALALCIPVIAITSVFAGALMGLERFKLVSAGNLVSSIAMQVLPLLVAYYVGSNLTGLIFAALFGRAIGLLIAAGGAWLTMLRGQAISVSLAEFRHLFTFGAWILLTMIVGPMMTMADRFVIGGTLGATAVAVYTVPFQIASRSAMFPYAVSQVLFPRFASDSGERSQERCRSSTVLIAQVYAPMVIGLSCLAAPLLHLWIGTKLDPRSILIGQIVITGFWANAIAGVPYAYIQARGNPRFTALLHVAELPFYTAALYLLGMNYGLAGVAAAFTLRCAVDCVLLMGAAKLWTREMAARLAGPVALVLLSIVAGQMFQGWVGAFLAAFVLGGAGGVLMLVQMPDEVRSQLDKTALARFLPRWTAKAA</sequence>
<keyword evidence="4 6" id="KW-1133">Transmembrane helix</keyword>
<dbReference type="PANTHER" id="PTHR30250:SF26">
    <property type="entry name" value="PSMA PROTEIN"/>
    <property type="match status" value="1"/>
</dbReference>
<evidence type="ECO:0000256" key="4">
    <source>
        <dbReference type="ARBA" id="ARBA00022989"/>
    </source>
</evidence>
<evidence type="ECO:0000256" key="5">
    <source>
        <dbReference type="ARBA" id="ARBA00023136"/>
    </source>
</evidence>
<comment type="subcellular location">
    <subcellularLocation>
        <location evidence="1">Cell membrane</location>
        <topology evidence="1">Multi-pass membrane protein</topology>
    </subcellularLocation>
</comment>
<dbReference type="InterPro" id="IPR002797">
    <property type="entry name" value="Polysacc_synth"/>
</dbReference>
<dbReference type="GO" id="GO:0005886">
    <property type="term" value="C:plasma membrane"/>
    <property type="evidence" value="ECO:0007669"/>
    <property type="project" value="UniProtKB-SubCell"/>
</dbReference>
<keyword evidence="5 6" id="KW-0472">Membrane</keyword>
<dbReference type="STRING" id="279238.Saro_3233"/>
<organism evidence="7 8">
    <name type="scientific">Novosphingobium aromaticivorans (strain ATCC 700278 / DSM 12444 / CCUG 56034 / CIP 105152 / NBRC 16084 / F199)</name>
    <dbReference type="NCBI Taxonomy" id="279238"/>
    <lineage>
        <taxon>Bacteria</taxon>
        <taxon>Pseudomonadati</taxon>
        <taxon>Pseudomonadota</taxon>
        <taxon>Alphaproteobacteria</taxon>
        <taxon>Sphingomonadales</taxon>
        <taxon>Sphingomonadaceae</taxon>
        <taxon>Novosphingobium</taxon>
    </lineage>
</organism>
<name>Q2G3A5_NOVAD</name>
<dbReference type="Pfam" id="PF01943">
    <property type="entry name" value="Polysacc_synt"/>
    <property type="match status" value="1"/>
</dbReference>
<reference evidence="8" key="1">
    <citation type="submission" date="2006-01" db="EMBL/GenBank/DDBJ databases">
        <title>Complete sequence of Novosphingobium aromaticivorans DSM 12444.</title>
        <authorList>
            <consortium name="US DOE Joint Genome Institute"/>
            <person name="Copeland A."/>
            <person name="Lucas S."/>
            <person name="Lapidus A."/>
            <person name="Barry K."/>
            <person name="Detter J.C."/>
            <person name="Glavina T."/>
            <person name="Hammon N."/>
            <person name="Israni S."/>
            <person name="Pitluck S."/>
            <person name="Chain P."/>
            <person name="Malfatti S."/>
            <person name="Shin M."/>
            <person name="Vergez L."/>
            <person name="Schmutz J."/>
            <person name="Larimer F."/>
            <person name="Land M."/>
            <person name="Kyrpides N."/>
            <person name="Ivanova N."/>
            <person name="Fredrickson J."/>
            <person name="Balkwill D."/>
            <person name="Romine M.F."/>
            <person name="Richardson P."/>
        </authorList>
    </citation>
    <scope>NUCLEOTIDE SEQUENCE [LARGE SCALE GENOMIC DNA]</scope>
    <source>
        <strain evidence="8">ATCC 700278 / DSM 12444 / CCUG 56034 / CIP 105152 / NBRC 16084 / F199</strain>
    </source>
</reference>
<dbReference type="EMBL" id="CP000248">
    <property type="protein sequence ID" value="ABD27668.1"/>
    <property type="molecule type" value="Genomic_DNA"/>
</dbReference>
<feature type="transmembrane region" description="Helical" evidence="6">
    <location>
        <begin position="426"/>
        <end position="446"/>
    </location>
</feature>
<dbReference type="KEGG" id="nar:Saro_3233"/>
<feature type="transmembrane region" description="Helical" evidence="6">
    <location>
        <begin position="227"/>
        <end position="245"/>
    </location>
</feature>
<gene>
    <name evidence="7" type="ordered locus">Saro_3233</name>
</gene>
<proteinExistence type="predicted"/>
<dbReference type="eggNOG" id="COG2244">
    <property type="taxonomic scope" value="Bacteria"/>
</dbReference>
<feature type="transmembrane region" description="Helical" evidence="6">
    <location>
        <begin position="165"/>
        <end position="189"/>
    </location>
</feature>
<feature type="transmembrane region" description="Helical" evidence="6">
    <location>
        <begin position="141"/>
        <end position="159"/>
    </location>
</feature>
<evidence type="ECO:0000313" key="7">
    <source>
        <dbReference type="EMBL" id="ABD27668.1"/>
    </source>
</evidence>
<feature type="transmembrane region" description="Helical" evidence="6">
    <location>
        <begin position="283"/>
        <end position="305"/>
    </location>
</feature>